<reference evidence="1" key="1">
    <citation type="journal article" date="2021" name="Nat. Commun.">
        <title>Genetic determinants of endophytism in the Arabidopsis root mycobiome.</title>
        <authorList>
            <person name="Mesny F."/>
            <person name="Miyauchi S."/>
            <person name="Thiergart T."/>
            <person name="Pickel B."/>
            <person name="Atanasova L."/>
            <person name="Karlsson M."/>
            <person name="Huettel B."/>
            <person name="Barry K.W."/>
            <person name="Haridas S."/>
            <person name="Chen C."/>
            <person name="Bauer D."/>
            <person name="Andreopoulos W."/>
            <person name="Pangilinan J."/>
            <person name="LaButti K."/>
            <person name="Riley R."/>
            <person name="Lipzen A."/>
            <person name="Clum A."/>
            <person name="Drula E."/>
            <person name="Henrissat B."/>
            <person name="Kohler A."/>
            <person name="Grigoriev I.V."/>
            <person name="Martin F.M."/>
            <person name="Hacquard S."/>
        </authorList>
    </citation>
    <scope>NUCLEOTIDE SEQUENCE</scope>
    <source>
        <strain evidence="1">MPI-CAGE-CH-0230</strain>
    </source>
</reference>
<keyword evidence="2" id="KW-1185">Reference proteome</keyword>
<protein>
    <submittedName>
        <fullName evidence="1">Uncharacterized protein</fullName>
    </submittedName>
</protein>
<accession>A0A9P9BTJ9</accession>
<evidence type="ECO:0000313" key="2">
    <source>
        <dbReference type="Proteomes" id="UP000756346"/>
    </source>
</evidence>
<sequence>MLSYLLLSHWAELQPRTTFKYSPREQRELNSEGPYSAESFGRMHACLSCKERCGAETSTITSDTPRLSHLHRRCPISIGFCPYFRPHITDSPPALCGSRGRLSADTTAMSHSGLLQGQGFK</sequence>
<dbReference type="RefSeq" id="XP_046016123.1">
    <property type="nucleotide sequence ID" value="XM_046163696.1"/>
</dbReference>
<comment type="caution">
    <text evidence="1">The sequence shown here is derived from an EMBL/GenBank/DDBJ whole genome shotgun (WGS) entry which is preliminary data.</text>
</comment>
<dbReference type="EMBL" id="JAGTJQ010000003">
    <property type="protein sequence ID" value="KAH7036030.1"/>
    <property type="molecule type" value="Genomic_DNA"/>
</dbReference>
<dbReference type="GeneID" id="70193242"/>
<name>A0A9P9BTJ9_9PEZI</name>
<proteinExistence type="predicted"/>
<evidence type="ECO:0000313" key="1">
    <source>
        <dbReference type="EMBL" id="KAH7036030.1"/>
    </source>
</evidence>
<dbReference type="Proteomes" id="UP000756346">
    <property type="component" value="Unassembled WGS sequence"/>
</dbReference>
<gene>
    <name evidence="1" type="ORF">B0I36DRAFT_98555</name>
</gene>
<dbReference type="AlphaFoldDB" id="A0A9P9BTJ9"/>
<organism evidence="1 2">
    <name type="scientific">Microdochium trichocladiopsis</name>
    <dbReference type="NCBI Taxonomy" id="1682393"/>
    <lineage>
        <taxon>Eukaryota</taxon>
        <taxon>Fungi</taxon>
        <taxon>Dikarya</taxon>
        <taxon>Ascomycota</taxon>
        <taxon>Pezizomycotina</taxon>
        <taxon>Sordariomycetes</taxon>
        <taxon>Xylariomycetidae</taxon>
        <taxon>Xylariales</taxon>
        <taxon>Microdochiaceae</taxon>
        <taxon>Microdochium</taxon>
    </lineage>
</organism>